<dbReference type="HOGENOM" id="CLU_053209_0_0_1"/>
<dbReference type="GO" id="GO:0043235">
    <property type="term" value="C:receptor complex"/>
    <property type="evidence" value="ECO:0007669"/>
    <property type="project" value="TreeGrafter"/>
</dbReference>
<organism evidence="2">
    <name type="scientific">Capitella teleta</name>
    <name type="common">Polychaete worm</name>
    <dbReference type="NCBI Taxonomy" id="283909"/>
    <lineage>
        <taxon>Eukaryota</taxon>
        <taxon>Metazoa</taxon>
        <taxon>Spiralia</taxon>
        <taxon>Lophotrochozoa</taxon>
        <taxon>Annelida</taxon>
        <taxon>Polychaeta</taxon>
        <taxon>Sedentaria</taxon>
        <taxon>Scolecida</taxon>
        <taxon>Capitellidae</taxon>
        <taxon>Capitella</taxon>
    </lineage>
</organism>
<gene>
    <name evidence="2" type="ORF">CAPTEDRAFT_151988</name>
</gene>
<dbReference type="InterPro" id="IPR000719">
    <property type="entry name" value="Prot_kinase_dom"/>
</dbReference>
<accession>R7UJQ9</accession>
<reference evidence="4" key="1">
    <citation type="submission" date="2012-12" db="EMBL/GenBank/DDBJ databases">
        <authorList>
            <person name="Hellsten U."/>
            <person name="Grimwood J."/>
            <person name="Chapman J.A."/>
            <person name="Shapiro H."/>
            <person name="Aerts A."/>
            <person name="Otillar R.P."/>
            <person name="Terry A.Y."/>
            <person name="Boore J.L."/>
            <person name="Simakov O."/>
            <person name="Marletaz F."/>
            <person name="Cho S.-J."/>
            <person name="Edsinger-Gonzales E."/>
            <person name="Havlak P."/>
            <person name="Kuo D.-H."/>
            <person name="Larsson T."/>
            <person name="Lv J."/>
            <person name="Arendt D."/>
            <person name="Savage R."/>
            <person name="Osoegawa K."/>
            <person name="de Jong P."/>
            <person name="Lindberg D.R."/>
            <person name="Seaver E.C."/>
            <person name="Weisblat D.A."/>
            <person name="Putnam N.H."/>
            <person name="Grigoriev I.V."/>
            <person name="Rokhsar D.S."/>
        </authorList>
    </citation>
    <scope>NUCLEOTIDE SEQUENCE</scope>
    <source>
        <strain evidence="4">I ESC-2004</strain>
    </source>
</reference>
<dbReference type="OrthoDB" id="9943809at2759"/>
<keyword evidence="4" id="KW-1185">Reference proteome</keyword>
<dbReference type="Pfam" id="PF07714">
    <property type="entry name" value="PK_Tyr_Ser-Thr"/>
    <property type="match status" value="1"/>
</dbReference>
<dbReference type="InterPro" id="IPR050122">
    <property type="entry name" value="RTK"/>
</dbReference>
<dbReference type="PROSITE" id="PS50011">
    <property type="entry name" value="PROTEIN_KINASE_DOM"/>
    <property type="match status" value="1"/>
</dbReference>
<dbReference type="EnsemblMetazoa" id="CapteT151988">
    <property type="protein sequence ID" value="CapteP151988"/>
    <property type="gene ID" value="CapteG151988"/>
</dbReference>
<sequence>MLFRQRGRCYFDGRESAEIQLMQPRTNSTQREFASKYLEGQIRIVEKLRKIANIEVPLGFAIQQGLRQPVFEYPALLLSDHLKGGARMYENVDPKLKHTYENLIAYESETKAIFCGISSGLLHLHEAGALLYGLNTRSVLIHKKGEDLIAKLSSFSEAPLVAQRDQMDFAEGKWDVRRLAPETMDSLEHTCKSDVWAMAILFWEIISGCEPFYAFARDNEVEAAIKRGFRMEKPSDCKPKMYDLMNQCWMLDPENRPTALKVTEELSKMENVVFRSKTQ</sequence>
<protein>
    <recommendedName>
        <fullName evidence="1">Protein kinase domain-containing protein</fullName>
    </recommendedName>
</protein>
<dbReference type="PANTHER" id="PTHR24416:SF611">
    <property type="entry name" value="TYROSINE-PROTEIN KINASE TRANSMEMBRANE RECEPTOR ROR"/>
    <property type="match status" value="1"/>
</dbReference>
<dbReference type="GO" id="GO:0004714">
    <property type="term" value="F:transmembrane receptor protein tyrosine kinase activity"/>
    <property type="evidence" value="ECO:0007669"/>
    <property type="project" value="TreeGrafter"/>
</dbReference>
<dbReference type="SUPFAM" id="SSF56112">
    <property type="entry name" value="Protein kinase-like (PK-like)"/>
    <property type="match status" value="1"/>
</dbReference>
<feature type="domain" description="Protein kinase" evidence="1">
    <location>
        <begin position="1"/>
        <end position="274"/>
    </location>
</feature>
<dbReference type="InterPro" id="IPR011009">
    <property type="entry name" value="Kinase-like_dom_sf"/>
</dbReference>
<evidence type="ECO:0000313" key="3">
    <source>
        <dbReference type="EnsemblMetazoa" id="CapteP151988"/>
    </source>
</evidence>
<reference evidence="2 4" key="2">
    <citation type="journal article" date="2013" name="Nature">
        <title>Insights into bilaterian evolution from three spiralian genomes.</title>
        <authorList>
            <person name="Simakov O."/>
            <person name="Marletaz F."/>
            <person name="Cho S.J."/>
            <person name="Edsinger-Gonzales E."/>
            <person name="Havlak P."/>
            <person name="Hellsten U."/>
            <person name="Kuo D.H."/>
            <person name="Larsson T."/>
            <person name="Lv J."/>
            <person name="Arendt D."/>
            <person name="Savage R."/>
            <person name="Osoegawa K."/>
            <person name="de Jong P."/>
            <person name="Grimwood J."/>
            <person name="Chapman J.A."/>
            <person name="Shapiro H."/>
            <person name="Aerts A."/>
            <person name="Otillar R.P."/>
            <person name="Terry A.Y."/>
            <person name="Boore J.L."/>
            <person name="Grigoriev I.V."/>
            <person name="Lindberg D.R."/>
            <person name="Seaver E.C."/>
            <person name="Weisblat D.A."/>
            <person name="Putnam N.H."/>
            <person name="Rokhsar D.S."/>
        </authorList>
    </citation>
    <scope>NUCLEOTIDE SEQUENCE</scope>
    <source>
        <strain evidence="2 4">I ESC-2004</strain>
    </source>
</reference>
<evidence type="ECO:0000259" key="1">
    <source>
        <dbReference type="PROSITE" id="PS50011"/>
    </source>
</evidence>
<name>R7UJQ9_CAPTE</name>
<evidence type="ECO:0000313" key="4">
    <source>
        <dbReference type="Proteomes" id="UP000014760"/>
    </source>
</evidence>
<dbReference type="EMBL" id="AMQN01008428">
    <property type="status" value="NOT_ANNOTATED_CDS"/>
    <property type="molecule type" value="Genomic_DNA"/>
</dbReference>
<proteinExistence type="predicted"/>
<dbReference type="Gene3D" id="1.10.510.10">
    <property type="entry name" value="Transferase(Phosphotransferase) domain 1"/>
    <property type="match status" value="1"/>
</dbReference>
<dbReference type="GO" id="GO:0007169">
    <property type="term" value="P:cell surface receptor protein tyrosine kinase signaling pathway"/>
    <property type="evidence" value="ECO:0007669"/>
    <property type="project" value="TreeGrafter"/>
</dbReference>
<dbReference type="InterPro" id="IPR001245">
    <property type="entry name" value="Ser-Thr/Tyr_kinase_cat_dom"/>
</dbReference>
<dbReference type="Proteomes" id="UP000014760">
    <property type="component" value="Unassembled WGS sequence"/>
</dbReference>
<reference evidence="3" key="3">
    <citation type="submission" date="2015-06" db="UniProtKB">
        <authorList>
            <consortium name="EnsemblMetazoa"/>
        </authorList>
    </citation>
    <scope>IDENTIFICATION</scope>
</reference>
<dbReference type="PANTHER" id="PTHR24416">
    <property type="entry name" value="TYROSINE-PROTEIN KINASE RECEPTOR"/>
    <property type="match status" value="1"/>
</dbReference>
<dbReference type="EMBL" id="KB303112">
    <property type="protein sequence ID" value="ELU03482.1"/>
    <property type="molecule type" value="Genomic_DNA"/>
</dbReference>
<dbReference type="GO" id="GO:0005886">
    <property type="term" value="C:plasma membrane"/>
    <property type="evidence" value="ECO:0007669"/>
    <property type="project" value="TreeGrafter"/>
</dbReference>
<dbReference type="GO" id="GO:0005524">
    <property type="term" value="F:ATP binding"/>
    <property type="evidence" value="ECO:0007669"/>
    <property type="project" value="InterPro"/>
</dbReference>
<dbReference type="AlphaFoldDB" id="R7UJQ9"/>
<evidence type="ECO:0000313" key="2">
    <source>
        <dbReference type="EMBL" id="ELU03482.1"/>
    </source>
</evidence>